<protein>
    <recommendedName>
        <fullName evidence="3">Tc1-like transposase DDE domain-containing protein</fullName>
    </recommendedName>
</protein>
<dbReference type="GO" id="GO:0003676">
    <property type="term" value="F:nucleic acid binding"/>
    <property type="evidence" value="ECO:0007669"/>
    <property type="project" value="InterPro"/>
</dbReference>
<evidence type="ECO:0008006" key="3">
    <source>
        <dbReference type="Google" id="ProtNLM"/>
    </source>
</evidence>
<dbReference type="PANTHER" id="PTHR46060">
    <property type="entry name" value="MARINER MOS1 TRANSPOSASE-LIKE PROTEIN"/>
    <property type="match status" value="1"/>
</dbReference>
<dbReference type="PANTHER" id="PTHR46060:SF1">
    <property type="entry name" value="MARINER MOS1 TRANSPOSASE-LIKE PROTEIN"/>
    <property type="match status" value="1"/>
</dbReference>
<evidence type="ECO:0000313" key="1">
    <source>
        <dbReference type="Ensembl" id="ENSACIP00000017981.1"/>
    </source>
</evidence>
<organism evidence="1 2">
    <name type="scientific">Amphilophus citrinellus</name>
    <name type="common">Midas cichlid</name>
    <name type="synonym">Cichlasoma citrinellum</name>
    <dbReference type="NCBI Taxonomy" id="61819"/>
    <lineage>
        <taxon>Eukaryota</taxon>
        <taxon>Metazoa</taxon>
        <taxon>Chordata</taxon>
        <taxon>Craniata</taxon>
        <taxon>Vertebrata</taxon>
        <taxon>Euteleostomi</taxon>
        <taxon>Actinopterygii</taxon>
        <taxon>Neopterygii</taxon>
        <taxon>Teleostei</taxon>
        <taxon>Neoteleostei</taxon>
        <taxon>Acanthomorphata</taxon>
        <taxon>Ovalentaria</taxon>
        <taxon>Cichlomorphae</taxon>
        <taxon>Cichliformes</taxon>
        <taxon>Cichlidae</taxon>
        <taxon>New World cichlids</taxon>
        <taxon>Cichlasomatinae</taxon>
        <taxon>Heroini</taxon>
        <taxon>Amphilophus</taxon>
    </lineage>
</organism>
<reference evidence="1" key="1">
    <citation type="submission" date="2025-08" db="UniProtKB">
        <authorList>
            <consortium name="Ensembl"/>
        </authorList>
    </citation>
    <scope>IDENTIFICATION</scope>
</reference>
<sequence>MSIYNSKIGIAIKSKRPRKLTKGVLFHQDNAAAHKSVVAMAAVRNCGFELADNPPYSPDLAPTDYFLFTNLKKHLAGKQYRTNDDVISAVEDFFEGQDESFYTTRNQALQQQWQECVDRRGDYVEK</sequence>
<dbReference type="Proteomes" id="UP000261340">
    <property type="component" value="Unplaced"/>
</dbReference>
<dbReference type="InterPro" id="IPR052709">
    <property type="entry name" value="Transposase-MT_Hybrid"/>
</dbReference>
<dbReference type="InterPro" id="IPR036397">
    <property type="entry name" value="RNaseH_sf"/>
</dbReference>
<dbReference type="Gene3D" id="3.30.420.10">
    <property type="entry name" value="Ribonuclease H-like superfamily/Ribonuclease H"/>
    <property type="match status" value="1"/>
</dbReference>
<dbReference type="STRING" id="61819.ENSACIP00000017981"/>
<dbReference type="GeneTree" id="ENSGT00940000177279"/>
<evidence type="ECO:0000313" key="2">
    <source>
        <dbReference type="Proteomes" id="UP000261340"/>
    </source>
</evidence>
<dbReference type="AlphaFoldDB" id="A0A3Q0S4Q4"/>
<dbReference type="OMA" id="ETHFREG"/>
<accession>A0A3Q0S4Q4</accession>
<proteinExistence type="predicted"/>
<reference evidence="1" key="2">
    <citation type="submission" date="2025-09" db="UniProtKB">
        <authorList>
            <consortium name="Ensembl"/>
        </authorList>
    </citation>
    <scope>IDENTIFICATION</scope>
</reference>
<keyword evidence="2" id="KW-1185">Reference proteome</keyword>
<dbReference type="Ensembl" id="ENSACIT00000018467.1">
    <property type="protein sequence ID" value="ENSACIP00000017981.1"/>
    <property type="gene ID" value="ENSACIG00000014024.1"/>
</dbReference>
<name>A0A3Q0S4Q4_AMPCI</name>